<name>A0ABW2EIE3_9BACI</name>
<protein>
    <submittedName>
        <fullName evidence="2">VWA domain-containing protein</fullName>
    </submittedName>
</protein>
<evidence type="ECO:0000259" key="1">
    <source>
        <dbReference type="PROSITE" id="PS50234"/>
    </source>
</evidence>
<sequence length="417" mass="46427">MSESVELSHAHQMPVVPTTGDDSVFLLLELNSQESNEVNRSPINLSLVLDRSGSMTGEPLEYCKEASKFVVNQLSNYDIMNLVVFDDEVDTVFHSQNVTNKNVLKNRIDTIETGGITNLSGGLIQGCQNILTQKTKEYVNRVILLSDGVANSGITDAINLQKIAEDYSTAGAVITTMGVGDHFDEELLEGIANAGNGNYHFIDQLETIPNIFEKELDGLLSVVAQNVSLNLTPAPGVKIKNISGYHSKETDEGIEVRLGDSYSKEKKSVLIECSLPSHKQGLADMLHVDWSFMDVTYGVKECKFQRTITIEYTSDLEKLSSQPNPSVEKQIEITKSAKQLEQALHLFDEGDMDGGKKLLYSNALHMESRAVELNDEELLAESEVVLHHVQNFDYSENKRKALHAEKYRRMKRGKRES</sequence>
<gene>
    <name evidence="2" type="ORF">ACFQIC_03820</name>
</gene>
<dbReference type="PANTHER" id="PTHR10579:SF43">
    <property type="entry name" value="ZINC FINGER (C3HC4-TYPE RING FINGER) FAMILY PROTEIN"/>
    <property type="match status" value="1"/>
</dbReference>
<keyword evidence="3" id="KW-1185">Reference proteome</keyword>
<dbReference type="RefSeq" id="WP_204708656.1">
    <property type="nucleotide sequence ID" value="NZ_JBHSZV010000010.1"/>
</dbReference>
<dbReference type="SMART" id="SM00327">
    <property type="entry name" value="VWA"/>
    <property type="match status" value="1"/>
</dbReference>
<dbReference type="PANTHER" id="PTHR10579">
    <property type="entry name" value="CALCIUM-ACTIVATED CHLORIDE CHANNEL REGULATOR"/>
    <property type="match status" value="1"/>
</dbReference>
<dbReference type="SUPFAM" id="SSF53300">
    <property type="entry name" value="vWA-like"/>
    <property type="match status" value="1"/>
</dbReference>
<dbReference type="InterPro" id="IPR036465">
    <property type="entry name" value="vWFA_dom_sf"/>
</dbReference>
<proteinExistence type="predicted"/>
<evidence type="ECO:0000313" key="3">
    <source>
        <dbReference type="Proteomes" id="UP001596410"/>
    </source>
</evidence>
<reference evidence="3" key="1">
    <citation type="journal article" date="2019" name="Int. J. Syst. Evol. Microbiol.">
        <title>The Global Catalogue of Microorganisms (GCM) 10K type strain sequencing project: providing services to taxonomists for standard genome sequencing and annotation.</title>
        <authorList>
            <consortium name="The Broad Institute Genomics Platform"/>
            <consortium name="The Broad Institute Genome Sequencing Center for Infectious Disease"/>
            <person name="Wu L."/>
            <person name="Ma J."/>
        </authorList>
    </citation>
    <scope>NUCLEOTIDE SEQUENCE [LARGE SCALE GENOMIC DNA]</scope>
    <source>
        <strain evidence="3">CGMCC 4.1621</strain>
    </source>
</reference>
<comment type="caution">
    <text evidence="2">The sequence shown here is derived from an EMBL/GenBank/DDBJ whole genome shotgun (WGS) entry which is preliminary data.</text>
</comment>
<organism evidence="2 3">
    <name type="scientific">Halobacillus seohaensis</name>
    <dbReference type="NCBI Taxonomy" id="447421"/>
    <lineage>
        <taxon>Bacteria</taxon>
        <taxon>Bacillati</taxon>
        <taxon>Bacillota</taxon>
        <taxon>Bacilli</taxon>
        <taxon>Bacillales</taxon>
        <taxon>Bacillaceae</taxon>
        <taxon>Halobacillus</taxon>
    </lineage>
</organism>
<dbReference type="Pfam" id="PF00092">
    <property type="entry name" value="VWA"/>
    <property type="match status" value="1"/>
</dbReference>
<dbReference type="Proteomes" id="UP001596410">
    <property type="component" value="Unassembled WGS sequence"/>
</dbReference>
<dbReference type="InterPro" id="IPR051266">
    <property type="entry name" value="CLCR"/>
</dbReference>
<evidence type="ECO:0000313" key="2">
    <source>
        <dbReference type="EMBL" id="MFC7060997.1"/>
    </source>
</evidence>
<dbReference type="InterPro" id="IPR002035">
    <property type="entry name" value="VWF_A"/>
</dbReference>
<dbReference type="PROSITE" id="PS50234">
    <property type="entry name" value="VWFA"/>
    <property type="match status" value="1"/>
</dbReference>
<feature type="domain" description="VWFA" evidence="1">
    <location>
        <begin position="44"/>
        <end position="216"/>
    </location>
</feature>
<dbReference type="Gene3D" id="3.40.50.410">
    <property type="entry name" value="von Willebrand factor, type A domain"/>
    <property type="match status" value="1"/>
</dbReference>
<dbReference type="EMBL" id="JBHSZV010000010">
    <property type="protein sequence ID" value="MFC7060997.1"/>
    <property type="molecule type" value="Genomic_DNA"/>
</dbReference>
<accession>A0ABW2EIE3</accession>